<gene>
    <name evidence="1" type="ORF">LACBIDRAFT_297893</name>
</gene>
<protein>
    <submittedName>
        <fullName evidence="1">Predicted protein</fullName>
    </submittedName>
</protein>
<dbReference type="GeneID" id="6076758"/>
<dbReference type="Proteomes" id="UP000001194">
    <property type="component" value="Unassembled WGS sequence"/>
</dbReference>
<accession>B0DB53</accession>
<dbReference type="EMBL" id="DS547102">
    <property type="protein sequence ID" value="EDR08140.1"/>
    <property type="molecule type" value="Genomic_DNA"/>
</dbReference>
<evidence type="ECO:0000313" key="1">
    <source>
        <dbReference type="EMBL" id="EDR08140.1"/>
    </source>
</evidence>
<dbReference type="InParanoid" id="B0DB53"/>
<name>B0DB53_LACBS</name>
<reference evidence="1 2" key="1">
    <citation type="journal article" date="2008" name="Nature">
        <title>The genome of Laccaria bicolor provides insights into mycorrhizal symbiosis.</title>
        <authorList>
            <person name="Martin F."/>
            <person name="Aerts A."/>
            <person name="Ahren D."/>
            <person name="Brun A."/>
            <person name="Danchin E.G.J."/>
            <person name="Duchaussoy F."/>
            <person name="Gibon J."/>
            <person name="Kohler A."/>
            <person name="Lindquist E."/>
            <person name="Pereda V."/>
            <person name="Salamov A."/>
            <person name="Shapiro H.J."/>
            <person name="Wuyts J."/>
            <person name="Blaudez D."/>
            <person name="Buee M."/>
            <person name="Brokstein P."/>
            <person name="Canbaeck B."/>
            <person name="Cohen D."/>
            <person name="Courty P.E."/>
            <person name="Coutinho P.M."/>
            <person name="Delaruelle C."/>
            <person name="Detter J.C."/>
            <person name="Deveau A."/>
            <person name="DiFazio S."/>
            <person name="Duplessis S."/>
            <person name="Fraissinet-Tachet L."/>
            <person name="Lucic E."/>
            <person name="Frey-Klett P."/>
            <person name="Fourrey C."/>
            <person name="Feussner I."/>
            <person name="Gay G."/>
            <person name="Grimwood J."/>
            <person name="Hoegger P.J."/>
            <person name="Jain P."/>
            <person name="Kilaru S."/>
            <person name="Labbe J."/>
            <person name="Lin Y.C."/>
            <person name="Legue V."/>
            <person name="Le Tacon F."/>
            <person name="Marmeisse R."/>
            <person name="Melayah D."/>
            <person name="Montanini B."/>
            <person name="Muratet M."/>
            <person name="Nehls U."/>
            <person name="Niculita-Hirzel H."/>
            <person name="Oudot-Le Secq M.P."/>
            <person name="Peter M."/>
            <person name="Quesneville H."/>
            <person name="Rajashekar B."/>
            <person name="Reich M."/>
            <person name="Rouhier N."/>
            <person name="Schmutz J."/>
            <person name="Yin T."/>
            <person name="Chalot M."/>
            <person name="Henrissat B."/>
            <person name="Kuees U."/>
            <person name="Lucas S."/>
            <person name="Van de Peer Y."/>
            <person name="Podila G.K."/>
            <person name="Polle A."/>
            <person name="Pukkila P.J."/>
            <person name="Richardson P.M."/>
            <person name="Rouze P."/>
            <person name="Sanders I.R."/>
            <person name="Stajich J.E."/>
            <person name="Tunlid A."/>
            <person name="Tuskan G."/>
            <person name="Grigoriev I.V."/>
        </authorList>
    </citation>
    <scope>NUCLEOTIDE SEQUENCE [LARGE SCALE GENOMIC DNA]</scope>
    <source>
        <strain evidence="2">S238N-H82 / ATCC MYA-4686</strain>
    </source>
</reference>
<dbReference type="KEGG" id="lbc:LACBIDRAFT_297893"/>
<evidence type="ECO:0000313" key="2">
    <source>
        <dbReference type="Proteomes" id="UP000001194"/>
    </source>
</evidence>
<proteinExistence type="predicted"/>
<organism evidence="2">
    <name type="scientific">Laccaria bicolor (strain S238N-H82 / ATCC MYA-4686)</name>
    <name type="common">Bicoloured deceiver</name>
    <name type="synonym">Laccaria laccata var. bicolor</name>
    <dbReference type="NCBI Taxonomy" id="486041"/>
    <lineage>
        <taxon>Eukaryota</taxon>
        <taxon>Fungi</taxon>
        <taxon>Dikarya</taxon>
        <taxon>Basidiomycota</taxon>
        <taxon>Agaricomycotina</taxon>
        <taxon>Agaricomycetes</taxon>
        <taxon>Agaricomycetidae</taxon>
        <taxon>Agaricales</taxon>
        <taxon>Agaricineae</taxon>
        <taxon>Hydnangiaceae</taxon>
        <taxon>Laccaria</taxon>
    </lineage>
</organism>
<dbReference type="AlphaFoldDB" id="B0DB53"/>
<keyword evidence="2" id="KW-1185">Reference proteome</keyword>
<dbReference type="HOGENOM" id="CLU_2146297_0_0_1"/>
<sequence length="112" mass="12789">MWLPSSTSRSIPLTQLWLLKFMGHYFVDVYINRHLQSMAALPAQAMVPCLEPILKRIKNQKLHILCTINYVILKGGLAQRKDLIKTDNVLQGLWFNCCRHGTMAPAHTSICL</sequence>
<dbReference type="OrthoDB" id="10550997at2759"/>
<dbReference type="RefSeq" id="XP_001881210.1">
    <property type="nucleotide sequence ID" value="XM_001881175.1"/>
</dbReference>